<dbReference type="CDD" id="cd07516">
    <property type="entry name" value="HAD_Pase"/>
    <property type="match status" value="1"/>
</dbReference>
<comment type="caution">
    <text evidence="1">The sequence shown here is derived from an EMBL/GenBank/DDBJ whole genome shotgun (WGS) entry which is preliminary data.</text>
</comment>
<dbReference type="Gene3D" id="3.40.50.1000">
    <property type="entry name" value="HAD superfamily/HAD-like"/>
    <property type="match status" value="1"/>
</dbReference>
<dbReference type="PANTHER" id="PTHR10000:SF8">
    <property type="entry name" value="HAD SUPERFAMILY HYDROLASE-LIKE, TYPE 3"/>
    <property type="match status" value="1"/>
</dbReference>
<dbReference type="NCBIfam" id="TIGR00099">
    <property type="entry name" value="Cof-subfamily"/>
    <property type="match status" value="1"/>
</dbReference>
<dbReference type="PROSITE" id="PS01228">
    <property type="entry name" value="COF_1"/>
    <property type="match status" value="1"/>
</dbReference>
<dbReference type="EMBL" id="LAZR01000807">
    <property type="protein sequence ID" value="KKN57361.1"/>
    <property type="molecule type" value="Genomic_DNA"/>
</dbReference>
<dbReference type="Gene3D" id="3.30.1240.10">
    <property type="match status" value="1"/>
</dbReference>
<sequence>MKIHLVAIDLDGTLLTSANEISSDTAAILRTIRRREGVHVVLASARPPRSVLPFYEALDLDAPMINYNGALVFDPPSGRILLHTPLAGEIARRIAELARREQADVLVSAEVLDRWYTDRYDASYVTQTGRLFRPDMVAPMSEWLNQPVTKLLLLGPAGRMTDLGRRIATEFRFDVTVTQTEGELLQITHSTVSKAQALRTVAGELSVAREQVMAIGDNANDLEMLRWAGVGVAMANAPQEVLAAADYVTDHNDAEGVAKAIEVLIMGGRGGAV</sequence>
<dbReference type="PROSITE" id="PS01229">
    <property type="entry name" value="COF_2"/>
    <property type="match status" value="1"/>
</dbReference>
<proteinExistence type="predicted"/>
<name>A0A0F9U7Y3_9ZZZZ</name>
<reference evidence="1" key="1">
    <citation type="journal article" date="2015" name="Nature">
        <title>Complex archaea that bridge the gap between prokaryotes and eukaryotes.</title>
        <authorList>
            <person name="Spang A."/>
            <person name="Saw J.H."/>
            <person name="Jorgensen S.L."/>
            <person name="Zaremba-Niedzwiedzka K."/>
            <person name="Martijn J."/>
            <person name="Lind A.E."/>
            <person name="van Eijk R."/>
            <person name="Schleper C."/>
            <person name="Guy L."/>
            <person name="Ettema T.J."/>
        </authorList>
    </citation>
    <scope>NUCLEOTIDE SEQUENCE</scope>
</reference>
<dbReference type="AlphaFoldDB" id="A0A0F9U7Y3"/>
<dbReference type="InterPro" id="IPR006379">
    <property type="entry name" value="HAD-SF_hydro_IIB"/>
</dbReference>
<dbReference type="SFLD" id="SFLDG01140">
    <property type="entry name" value="C2.B:_Phosphomannomutase_and_P"/>
    <property type="match status" value="1"/>
</dbReference>
<dbReference type="SFLD" id="SFLDS00003">
    <property type="entry name" value="Haloacid_Dehalogenase"/>
    <property type="match status" value="1"/>
</dbReference>
<gene>
    <name evidence="1" type="ORF">LCGC14_0563040</name>
</gene>
<dbReference type="GO" id="GO:0016791">
    <property type="term" value="F:phosphatase activity"/>
    <property type="evidence" value="ECO:0007669"/>
    <property type="project" value="UniProtKB-ARBA"/>
</dbReference>
<dbReference type="SUPFAM" id="SSF56784">
    <property type="entry name" value="HAD-like"/>
    <property type="match status" value="1"/>
</dbReference>
<dbReference type="GO" id="GO:0005829">
    <property type="term" value="C:cytosol"/>
    <property type="evidence" value="ECO:0007669"/>
    <property type="project" value="TreeGrafter"/>
</dbReference>
<accession>A0A0F9U7Y3</accession>
<dbReference type="InterPro" id="IPR036412">
    <property type="entry name" value="HAD-like_sf"/>
</dbReference>
<protein>
    <submittedName>
        <fullName evidence="1">Uncharacterized protein</fullName>
    </submittedName>
</protein>
<dbReference type="PANTHER" id="PTHR10000">
    <property type="entry name" value="PHOSPHOSERINE PHOSPHATASE"/>
    <property type="match status" value="1"/>
</dbReference>
<evidence type="ECO:0000313" key="1">
    <source>
        <dbReference type="EMBL" id="KKN57361.1"/>
    </source>
</evidence>
<organism evidence="1">
    <name type="scientific">marine sediment metagenome</name>
    <dbReference type="NCBI Taxonomy" id="412755"/>
    <lineage>
        <taxon>unclassified sequences</taxon>
        <taxon>metagenomes</taxon>
        <taxon>ecological metagenomes</taxon>
    </lineage>
</organism>
<dbReference type="NCBIfam" id="TIGR01484">
    <property type="entry name" value="HAD-SF-IIB"/>
    <property type="match status" value="1"/>
</dbReference>
<dbReference type="InterPro" id="IPR000150">
    <property type="entry name" value="Cof"/>
</dbReference>
<dbReference type="GO" id="GO:0000287">
    <property type="term" value="F:magnesium ion binding"/>
    <property type="evidence" value="ECO:0007669"/>
    <property type="project" value="TreeGrafter"/>
</dbReference>
<dbReference type="Pfam" id="PF08282">
    <property type="entry name" value="Hydrolase_3"/>
    <property type="match status" value="1"/>
</dbReference>
<dbReference type="InterPro" id="IPR023214">
    <property type="entry name" value="HAD_sf"/>
</dbReference>